<accession>A0ABW3IBH7</accession>
<reference evidence="3" key="1">
    <citation type="journal article" date="2019" name="Int. J. Syst. Evol. Microbiol.">
        <title>The Global Catalogue of Microorganisms (GCM) 10K type strain sequencing project: providing services to taxonomists for standard genome sequencing and annotation.</title>
        <authorList>
            <consortium name="The Broad Institute Genomics Platform"/>
            <consortium name="The Broad Institute Genome Sequencing Center for Infectious Disease"/>
            <person name="Wu L."/>
            <person name="Ma J."/>
        </authorList>
    </citation>
    <scope>NUCLEOTIDE SEQUENCE [LARGE SCALE GENOMIC DNA]</scope>
    <source>
        <strain evidence="3">CCUG 60898</strain>
    </source>
</reference>
<feature type="chain" id="PRO_5047186962" evidence="1">
    <location>
        <begin position="29"/>
        <end position="179"/>
    </location>
</feature>
<proteinExistence type="predicted"/>
<gene>
    <name evidence="2" type="ORF">ACFQ1G_01075</name>
</gene>
<evidence type="ECO:0000313" key="2">
    <source>
        <dbReference type="EMBL" id="MFD0975372.1"/>
    </source>
</evidence>
<comment type="caution">
    <text evidence="2">The sequence shown here is derived from an EMBL/GenBank/DDBJ whole genome shotgun (WGS) entry which is preliminary data.</text>
</comment>
<protein>
    <submittedName>
        <fullName evidence="2">Uncharacterized protein</fullName>
    </submittedName>
</protein>
<feature type="signal peptide" evidence="1">
    <location>
        <begin position="1"/>
        <end position="28"/>
    </location>
</feature>
<dbReference type="Proteomes" id="UP001597100">
    <property type="component" value="Unassembled WGS sequence"/>
</dbReference>
<evidence type="ECO:0000313" key="3">
    <source>
        <dbReference type="Proteomes" id="UP001597100"/>
    </source>
</evidence>
<dbReference type="EMBL" id="JBHTJP010000006">
    <property type="protein sequence ID" value="MFD0975372.1"/>
    <property type="molecule type" value="Genomic_DNA"/>
</dbReference>
<name>A0ABW3IBH7_9FLAO</name>
<dbReference type="RefSeq" id="WP_380736391.1">
    <property type="nucleotide sequence ID" value="NZ_JBHTJP010000006.1"/>
</dbReference>
<evidence type="ECO:0000256" key="1">
    <source>
        <dbReference type="SAM" id="SignalP"/>
    </source>
</evidence>
<organism evidence="2 3">
    <name type="scientific">Salinimicrobium gaetbulicola</name>
    <dbReference type="NCBI Taxonomy" id="999702"/>
    <lineage>
        <taxon>Bacteria</taxon>
        <taxon>Pseudomonadati</taxon>
        <taxon>Bacteroidota</taxon>
        <taxon>Flavobacteriia</taxon>
        <taxon>Flavobacteriales</taxon>
        <taxon>Flavobacteriaceae</taxon>
        <taxon>Salinimicrobium</taxon>
    </lineage>
</organism>
<sequence>RCGTFFKKDMRILLVFLLICFFPKNAFGQETDLEKIVIIDSLISVIPENPSKDSSFKIIQSSGLIWKRSLLFFKKQIGGFHEIVIYKEGNIYLVKIIEKIKNTSTVQNYYFNHNQLIRYNERRERLEKKELIIDNEISTYFDSDRPIVITGNENLIVDEILEFSEERKSSWKAFILDRY</sequence>
<keyword evidence="3" id="KW-1185">Reference proteome</keyword>
<feature type="non-terminal residue" evidence="2">
    <location>
        <position position="1"/>
    </location>
</feature>
<keyword evidence="1" id="KW-0732">Signal</keyword>